<protein>
    <submittedName>
        <fullName evidence="1">Uncharacterized protein</fullName>
    </submittedName>
</protein>
<accession>A0A0A9CXD8</accession>
<proteinExistence type="predicted"/>
<sequence>MEIGIDDCYIRVLFLLHKITRRHDTPLKAYLVDGMFKIKLRA</sequence>
<reference evidence="1" key="2">
    <citation type="journal article" date="2015" name="Data Brief">
        <title>Shoot transcriptome of the giant reed, Arundo donax.</title>
        <authorList>
            <person name="Barrero R.A."/>
            <person name="Guerrero F.D."/>
            <person name="Moolhuijzen P."/>
            <person name="Goolsby J.A."/>
            <person name="Tidwell J."/>
            <person name="Bellgard S.E."/>
            <person name="Bellgard M.I."/>
        </authorList>
    </citation>
    <scope>NUCLEOTIDE SEQUENCE</scope>
    <source>
        <tissue evidence="1">Shoot tissue taken approximately 20 cm above the soil surface</tissue>
    </source>
</reference>
<evidence type="ECO:0000313" key="1">
    <source>
        <dbReference type="EMBL" id="JAD81009.1"/>
    </source>
</evidence>
<name>A0A0A9CXD8_ARUDO</name>
<dbReference type="EMBL" id="GBRH01216886">
    <property type="protein sequence ID" value="JAD81009.1"/>
    <property type="molecule type" value="Transcribed_RNA"/>
</dbReference>
<reference evidence="1" key="1">
    <citation type="submission" date="2014-09" db="EMBL/GenBank/DDBJ databases">
        <authorList>
            <person name="Magalhaes I.L.F."/>
            <person name="Oliveira U."/>
            <person name="Santos F.R."/>
            <person name="Vidigal T.H.D.A."/>
            <person name="Brescovit A.D."/>
            <person name="Santos A.J."/>
        </authorList>
    </citation>
    <scope>NUCLEOTIDE SEQUENCE</scope>
    <source>
        <tissue evidence="1">Shoot tissue taken approximately 20 cm above the soil surface</tissue>
    </source>
</reference>
<organism evidence="1">
    <name type="scientific">Arundo donax</name>
    <name type="common">Giant reed</name>
    <name type="synonym">Donax arundinaceus</name>
    <dbReference type="NCBI Taxonomy" id="35708"/>
    <lineage>
        <taxon>Eukaryota</taxon>
        <taxon>Viridiplantae</taxon>
        <taxon>Streptophyta</taxon>
        <taxon>Embryophyta</taxon>
        <taxon>Tracheophyta</taxon>
        <taxon>Spermatophyta</taxon>
        <taxon>Magnoliopsida</taxon>
        <taxon>Liliopsida</taxon>
        <taxon>Poales</taxon>
        <taxon>Poaceae</taxon>
        <taxon>PACMAD clade</taxon>
        <taxon>Arundinoideae</taxon>
        <taxon>Arundineae</taxon>
        <taxon>Arundo</taxon>
    </lineage>
</organism>
<dbReference type="AlphaFoldDB" id="A0A0A9CXD8"/>